<evidence type="ECO:0000313" key="2">
    <source>
        <dbReference type="EMBL" id="KIK25006.1"/>
    </source>
</evidence>
<name>A0A0C9Z729_9AGAM</name>
<dbReference type="EMBL" id="KN833711">
    <property type="protein sequence ID" value="KIK25006.1"/>
    <property type="molecule type" value="Genomic_DNA"/>
</dbReference>
<reference evidence="2 3" key="1">
    <citation type="submission" date="2014-04" db="EMBL/GenBank/DDBJ databases">
        <authorList>
            <consortium name="DOE Joint Genome Institute"/>
            <person name="Kuo A."/>
            <person name="Kohler A."/>
            <person name="Costa M.D."/>
            <person name="Nagy L.G."/>
            <person name="Floudas D."/>
            <person name="Copeland A."/>
            <person name="Barry K.W."/>
            <person name="Cichocki N."/>
            <person name="Veneault-Fourrey C."/>
            <person name="LaButti K."/>
            <person name="Lindquist E.A."/>
            <person name="Lipzen A."/>
            <person name="Lundell T."/>
            <person name="Morin E."/>
            <person name="Murat C."/>
            <person name="Sun H."/>
            <person name="Tunlid A."/>
            <person name="Henrissat B."/>
            <person name="Grigoriev I.V."/>
            <person name="Hibbett D.S."/>
            <person name="Martin F."/>
            <person name="Nordberg H.P."/>
            <person name="Cantor M.N."/>
            <person name="Hua S.X."/>
        </authorList>
    </citation>
    <scope>NUCLEOTIDE SEQUENCE [LARGE SCALE GENOMIC DNA]</scope>
    <source>
        <strain evidence="2 3">441</strain>
    </source>
</reference>
<feature type="region of interest" description="Disordered" evidence="1">
    <location>
        <begin position="31"/>
        <end position="60"/>
    </location>
</feature>
<proteinExistence type="predicted"/>
<organism evidence="2 3">
    <name type="scientific">Pisolithus microcarpus 441</name>
    <dbReference type="NCBI Taxonomy" id="765257"/>
    <lineage>
        <taxon>Eukaryota</taxon>
        <taxon>Fungi</taxon>
        <taxon>Dikarya</taxon>
        <taxon>Basidiomycota</taxon>
        <taxon>Agaricomycotina</taxon>
        <taxon>Agaricomycetes</taxon>
        <taxon>Agaricomycetidae</taxon>
        <taxon>Boletales</taxon>
        <taxon>Sclerodermatineae</taxon>
        <taxon>Pisolithaceae</taxon>
        <taxon>Pisolithus</taxon>
    </lineage>
</organism>
<dbReference type="HOGENOM" id="CLU_2942677_0_0_1"/>
<gene>
    <name evidence="2" type="ORF">PISMIDRAFT_677531</name>
</gene>
<evidence type="ECO:0000313" key="3">
    <source>
        <dbReference type="Proteomes" id="UP000054018"/>
    </source>
</evidence>
<keyword evidence="3" id="KW-1185">Reference proteome</keyword>
<sequence length="60" mass="6832">MPGRTALVCTMKSMSLLYRRSSVAIERKEQGTHVNGSHAHQEASVRNHHRQAWNTELFKG</sequence>
<accession>A0A0C9Z729</accession>
<protein>
    <submittedName>
        <fullName evidence="2">Uncharacterized protein</fullName>
    </submittedName>
</protein>
<reference evidence="3" key="2">
    <citation type="submission" date="2015-01" db="EMBL/GenBank/DDBJ databases">
        <title>Evolutionary Origins and Diversification of the Mycorrhizal Mutualists.</title>
        <authorList>
            <consortium name="DOE Joint Genome Institute"/>
            <consortium name="Mycorrhizal Genomics Consortium"/>
            <person name="Kohler A."/>
            <person name="Kuo A."/>
            <person name="Nagy L.G."/>
            <person name="Floudas D."/>
            <person name="Copeland A."/>
            <person name="Barry K.W."/>
            <person name="Cichocki N."/>
            <person name="Veneault-Fourrey C."/>
            <person name="LaButti K."/>
            <person name="Lindquist E.A."/>
            <person name="Lipzen A."/>
            <person name="Lundell T."/>
            <person name="Morin E."/>
            <person name="Murat C."/>
            <person name="Riley R."/>
            <person name="Ohm R."/>
            <person name="Sun H."/>
            <person name="Tunlid A."/>
            <person name="Henrissat B."/>
            <person name="Grigoriev I.V."/>
            <person name="Hibbett D.S."/>
            <person name="Martin F."/>
        </authorList>
    </citation>
    <scope>NUCLEOTIDE SEQUENCE [LARGE SCALE GENOMIC DNA]</scope>
    <source>
        <strain evidence="3">441</strain>
    </source>
</reference>
<evidence type="ECO:0000256" key="1">
    <source>
        <dbReference type="SAM" id="MobiDB-lite"/>
    </source>
</evidence>
<dbReference type="AlphaFoldDB" id="A0A0C9Z729"/>
<dbReference type="Proteomes" id="UP000054018">
    <property type="component" value="Unassembled WGS sequence"/>
</dbReference>